<protein>
    <recommendedName>
        <fullName evidence="3">Gram-negative bacterial tonB protein</fullName>
    </recommendedName>
</protein>
<dbReference type="EMBL" id="JYFE01000049">
    <property type="protein sequence ID" value="KIT15547.1"/>
    <property type="molecule type" value="Genomic_DNA"/>
</dbReference>
<comment type="caution">
    <text evidence="1">The sequence shown here is derived from an EMBL/GenBank/DDBJ whole genome shotgun (WGS) entry which is preliminary data.</text>
</comment>
<organism evidence="1 2">
    <name type="scientific">Jannaschia aquimarina</name>
    <dbReference type="NCBI Taxonomy" id="935700"/>
    <lineage>
        <taxon>Bacteria</taxon>
        <taxon>Pseudomonadati</taxon>
        <taxon>Pseudomonadota</taxon>
        <taxon>Alphaproteobacteria</taxon>
        <taxon>Rhodobacterales</taxon>
        <taxon>Roseobacteraceae</taxon>
        <taxon>Jannaschia</taxon>
    </lineage>
</organism>
<dbReference type="Proteomes" id="UP000032232">
    <property type="component" value="Unassembled WGS sequence"/>
</dbReference>
<name>A0A0D1CL70_9RHOB</name>
<dbReference type="Gene3D" id="3.30.1150.10">
    <property type="match status" value="1"/>
</dbReference>
<dbReference type="STRING" id="935700.jaqu_27950"/>
<dbReference type="AlphaFoldDB" id="A0A0D1CL70"/>
<keyword evidence="2" id="KW-1185">Reference proteome</keyword>
<evidence type="ECO:0008006" key="3">
    <source>
        <dbReference type="Google" id="ProtNLM"/>
    </source>
</evidence>
<proteinExistence type="predicted"/>
<sequence>MVTVAFAMDRDGNPRTDTIEMISTNGGADARRAFEAARRAIIRCARGGYDLPSEKYAHWQQVEITFDPTSMSLR</sequence>
<dbReference type="SUPFAM" id="SSF74653">
    <property type="entry name" value="TolA/TonB C-terminal domain"/>
    <property type="match status" value="1"/>
</dbReference>
<gene>
    <name evidence="1" type="ORF">jaqu_27950</name>
</gene>
<dbReference type="PATRIC" id="fig|935700.4.peg.2895"/>
<reference evidence="1 2" key="1">
    <citation type="submission" date="2015-02" db="EMBL/GenBank/DDBJ databases">
        <title>Genome Sequence of Jannaschia aquimarina DSM28248, a member of the Roseobacter clade.</title>
        <authorList>
            <person name="Voget S."/>
            <person name="Daniel R."/>
        </authorList>
    </citation>
    <scope>NUCLEOTIDE SEQUENCE [LARGE SCALE GENOMIC DNA]</scope>
    <source>
        <strain evidence="1 2">GSW-M26</strain>
    </source>
</reference>
<evidence type="ECO:0000313" key="2">
    <source>
        <dbReference type="Proteomes" id="UP000032232"/>
    </source>
</evidence>
<accession>A0A0D1CL70</accession>
<evidence type="ECO:0000313" key="1">
    <source>
        <dbReference type="EMBL" id="KIT15547.1"/>
    </source>
</evidence>